<dbReference type="PANTHER" id="PTHR11620">
    <property type="entry name" value="60S RIBOSOMAL PROTEIN L23A"/>
    <property type="match status" value="1"/>
</dbReference>
<evidence type="ECO:0000256" key="8">
    <source>
        <dbReference type="ARBA" id="ARBA00035366"/>
    </source>
</evidence>
<dbReference type="InterPro" id="IPR012678">
    <property type="entry name" value="Ribosomal_uL23/eL15/eS24_sf"/>
</dbReference>
<dbReference type="Pfam" id="PF00276">
    <property type="entry name" value="Ribosomal_L23"/>
    <property type="match status" value="1"/>
</dbReference>
<comment type="similarity">
    <text evidence="2">Belongs to the universal ribosomal protein uL23 family.</text>
</comment>
<dbReference type="GO" id="GO:0006412">
    <property type="term" value="P:translation"/>
    <property type="evidence" value="ECO:0007669"/>
    <property type="project" value="InterPro"/>
</dbReference>
<dbReference type="FunFam" id="3.30.70.330:FF:000001">
    <property type="entry name" value="50S ribosomal protein L23"/>
    <property type="match status" value="1"/>
</dbReference>
<gene>
    <name evidence="9" type="primary">rpl23</name>
</gene>
<keyword evidence="9" id="KW-0934">Plastid</keyword>
<keyword evidence="3" id="KW-0699">rRNA-binding</keyword>
<dbReference type="GO" id="GO:0019843">
    <property type="term" value="F:rRNA binding"/>
    <property type="evidence" value="ECO:0007669"/>
    <property type="project" value="UniProtKB-KW"/>
</dbReference>
<dbReference type="HAMAP" id="MF_01369_B">
    <property type="entry name" value="Ribosomal_uL23_B"/>
    <property type="match status" value="1"/>
</dbReference>
<evidence type="ECO:0000256" key="7">
    <source>
        <dbReference type="ARBA" id="ARBA00035287"/>
    </source>
</evidence>
<dbReference type="EMBL" id="MH511709">
    <property type="protein sequence ID" value="QIA46819.1"/>
    <property type="molecule type" value="Genomic_DNA"/>
</dbReference>
<evidence type="ECO:0000256" key="4">
    <source>
        <dbReference type="ARBA" id="ARBA00022884"/>
    </source>
</evidence>
<dbReference type="AlphaFoldDB" id="A0A6C0RWE6"/>
<keyword evidence="6" id="KW-0687">Ribonucleoprotein</keyword>
<protein>
    <recommendedName>
        <fullName evidence="7">Large ribosomal subunit protein uL23c</fullName>
    </recommendedName>
    <alternativeName>
        <fullName evidence="8">50S ribosomal protein L23, chloroplastic</fullName>
    </alternativeName>
</protein>
<dbReference type="GO" id="GO:0003735">
    <property type="term" value="F:structural constituent of ribosome"/>
    <property type="evidence" value="ECO:0007669"/>
    <property type="project" value="InterPro"/>
</dbReference>
<sequence>MVDLVKYPIITQKTYIALFKNRQYTFDVDLRLTKPQIKKLFETLFNVNVISVNTHIPPRQKIRVGFAQGFRPQYKRAIITLKEGQFIDFSYKKED</sequence>
<accession>A0A6C0RWE6</accession>
<evidence type="ECO:0000313" key="9">
    <source>
        <dbReference type="EMBL" id="QIA46819.1"/>
    </source>
</evidence>
<name>A0A6C0RWE6_PANMO</name>
<organism evidence="9">
    <name type="scientific">Pandorina morum</name>
    <name type="common">Freshwater green alga</name>
    <name type="synonym">Volvox morum</name>
    <dbReference type="NCBI Taxonomy" id="33099"/>
    <lineage>
        <taxon>Eukaryota</taxon>
        <taxon>Viridiplantae</taxon>
        <taxon>Chlorophyta</taxon>
        <taxon>core chlorophytes</taxon>
        <taxon>Chlorophyceae</taxon>
        <taxon>CS clade</taxon>
        <taxon>Chlamydomonadales</taxon>
        <taxon>Volvocaceae</taxon>
        <taxon>Pandorina</taxon>
    </lineage>
</organism>
<dbReference type="InterPro" id="IPR013025">
    <property type="entry name" value="Ribosomal_uL23-like"/>
</dbReference>
<proteinExistence type="inferred from homology"/>
<dbReference type="GO" id="GO:1990904">
    <property type="term" value="C:ribonucleoprotein complex"/>
    <property type="evidence" value="ECO:0007669"/>
    <property type="project" value="UniProtKB-KW"/>
</dbReference>
<keyword evidence="4" id="KW-0694">RNA-binding</keyword>
<geneLocation type="plastid" evidence="9"/>
<reference evidence="9" key="1">
    <citation type="journal article" date="2019" name="Front. Microbiol.">
        <title>Evolutionary Analysis of Unicellular Species in Chlamydomonadales Through Chloroplast Genome Comparison With the Colonial Volvocine Algae.</title>
        <authorList>
            <person name="Hu Y."/>
            <person name="Xing W."/>
            <person name="Song H."/>
            <person name="Zhu H."/>
            <person name="Liu G."/>
            <person name="Hu Z."/>
        </authorList>
    </citation>
    <scope>NUCLEOTIDE SEQUENCE</scope>
    <source>
        <strain evidence="9">137pm</strain>
    </source>
</reference>
<keyword evidence="5 9" id="KW-0689">Ribosomal protein</keyword>
<evidence type="ECO:0000256" key="5">
    <source>
        <dbReference type="ARBA" id="ARBA00022980"/>
    </source>
</evidence>
<dbReference type="GO" id="GO:0005840">
    <property type="term" value="C:ribosome"/>
    <property type="evidence" value="ECO:0007669"/>
    <property type="project" value="UniProtKB-KW"/>
</dbReference>
<evidence type="ECO:0000256" key="6">
    <source>
        <dbReference type="ARBA" id="ARBA00023274"/>
    </source>
</evidence>
<evidence type="ECO:0000256" key="2">
    <source>
        <dbReference type="ARBA" id="ARBA00006700"/>
    </source>
</evidence>
<dbReference type="InterPro" id="IPR012677">
    <property type="entry name" value="Nucleotide-bd_a/b_plait_sf"/>
</dbReference>
<evidence type="ECO:0000256" key="1">
    <source>
        <dbReference type="ARBA" id="ARBA00002500"/>
    </source>
</evidence>
<dbReference type="SUPFAM" id="SSF54189">
    <property type="entry name" value="Ribosomal proteins S24e, L23 and L15e"/>
    <property type="match status" value="1"/>
</dbReference>
<comment type="function">
    <text evidence="1">Binds to 23S rRNA.</text>
</comment>
<evidence type="ECO:0000256" key="3">
    <source>
        <dbReference type="ARBA" id="ARBA00022730"/>
    </source>
</evidence>
<dbReference type="Gene3D" id="3.30.70.330">
    <property type="match status" value="1"/>
</dbReference>